<proteinExistence type="predicted"/>
<comment type="caution">
    <text evidence="1">The sequence shown here is derived from an EMBL/GenBank/DDBJ whole genome shotgun (WGS) entry which is preliminary data.</text>
</comment>
<dbReference type="Proteomes" id="UP000298112">
    <property type="component" value="Unassembled WGS sequence"/>
</dbReference>
<dbReference type="EMBL" id="RQHF01000006">
    <property type="protein sequence ID" value="TGM61736.1"/>
    <property type="molecule type" value="Genomic_DNA"/>
</dbReference>
<keyword evidence="2" id="KW-1185">Reference proteome</keyword>
<accession>A0ABY2NU31</accession>
<dbReference type="RefSeq" id="WP_135656379.1">
    <property type="nucleotide sequence ID" value="NZ_RQHF01000006.1"/>
</dbReference>
<name>A0ABY2NU31_9LEPT</name>
<organism evidence="1 2">
    <name type="scientific">Leptospira vanthielii</name>
    <dbReference type="NCBI Taxonomy" id="293085"/>
    <lineage>
        <taxon>Bacteria</taxon>
        <taxon>Pseudomonadati</taxon>
        <taxon>Spirochaetota</taxon>
        <taxon>Spirochaetia</taxon>
        <taxon>Leptospirales</taxon>
        <taxon>Leptospiraceae</taxon>
        <taxon>Leptospira</taxon>
    </lineage>
</organism>
<reference evidence="2" key="1">
    <citation type="journal article" date="2019" name="PLoS Negl. Trop. Dis.">
        <title>Revisiting the worldwide diversity of Leptospira species in the environment.</title>
        <authorList>
            <person name="Vincent A.T."/>
            <person name="Schiettekatte O."/>
            <person name="Bourhy P."/>
            <person name="Veyrier F.J."/>
            <person name="Picardeau M."/>
        </authorList>
    </citation>
    <scope>NUCLEOTIDE SEQUENCE [LARGE SCALE GENOMIC DNA]</scope>
    <source>
        <strain evidence="2">201601955</strain>
    </source>
</reference>
<sequence>MKYFEDAKLIWKEFVPKNGQANTVQGELLRAVEKLRDESQRNGNGNWDDGFEILIRYLNDHLIDTKIYSKEILDKTKKTLLRLKKYKDPYLEDDLFDELGDRVVEYFKFHGSVENKINPKLQR</sequence>
<evidence type="ECO:0000313" key="2">
    <source>
        <dbReference type="Proteomes" id="UP000298112"/>
    </source>
</evidence>
<evidence type="ECO:0000313" key="1">
    <source>
        <dbReference type="EMBL" id="TGM61736.1"/>
    </source>
</evidence>
<protein>
    <submittedName>
        <fullName evidence="1">Uncharacterized protein</fullName>
    </submittedName>
</protein>
<gene>
    <name evidence="1" type="ORF">EHQ95_00360</name>
</gene>